<organism evidence="1 2">
    <name type="scientific">Guyanagaster necrorhizus</name>
    <dbReference type="NCBI Taxonomy" id="856835"/>
    <lineage>
        <taxon>Eukaryota</taxon>
        <taxon>Fungi</taxon>
        <taxon>Dikarya</taxon>
        <taxon>Basidiomycota</taxon>
        <taxon>Agaricomycotina</taxon>
        <taxon>Agaricomycetes</taxon>
        <taxon>Agaricomycetidae</taxon>
        <taxon>Agaricales</taxon>
        <taxon>Marasmiineae</taxon>
        <taxon>Physalacriaceae</taxon>
        <taxon>Guyanagaster</taxon>
    </lineage>
</organism>
<dbReference type="Proteomes" id="UP000812287">
    <property type="component" value="Unassembled WGS sequence"/>
</dbReference>
<gene>
    <name evidence="1" type="ORF">BT62DRAFT_327122</name>
</gene>
<reference evidence="1" key="1">
    <citation type="submission" date="2020-11" db="EMBL/GenBank/DDBJ databases">
        <title>Adaptations for nitrogen fixation in a non-lichenized fungal sporocarp promotes dispersal by wood-feeding termites.</title>
        <authorList>
            <consortium name="DOE Joint Genome Institute"/>
            <person name="Koch R.A."/>
            <person name="Yoon G."/>
            <person name="Arayal U."/>
            <person name="Lail K."/>
            <person name="Amirebrahimi M."/>
            <person name="Labutti K."/>
            <person name="Lipzen A."/>
            <person name="Riley R."/>
            <person name="Barry K."/>
            <person name="Henrissat B."/>
            <person name="Grigoriev I.V."/>
            <person name="Herr J.R."/>
            <person name="Aime M.C."/>
        </authorList>
    </citation>
    <scope>NUCLEOTIDE SEQUENCE</scope>
    <source>
        <strain evidence="1">MCA 3950</strain>
    </source>
</reference>
<accession>A0A9P7VMB9</accession>
<keyword evidence="2" id="KW-1185">Reference proteome</keyword>
<sequence length="156" mass="18234">MGRTPKGFYGPLSVETGTDNRIPRPYKYHRQRASTERISVNLDSAPCHLCHGSLTFPLVRRRQEPSHRSDAQIFLFFKGGGVFLWNLLKEYLRQEELSFRLLRSAASVSSLQHCRWFCFLEKTDMLSSMLLPDHRKDYLLHLYSGRRVVYSTLPQN</sequence>
<evidence type="ECO:0000313" key="2">
    <source>
        <dbReference type="Proteomes" id="UP000812287"/>
    </source>
</evidence>
<proteinExistence type="predicted"/>
<dbReference type="RefSeq" id="XP_043036849.1">
    <property type="nucleotide sequence ID" value="XM_043180509.1"/>
</dbReference>
<dbReference type="GeneID" id="66102805"/>
<evidence type="ECO:0000313" key="1">
    <source>
        <dbReference type="EMBL" id="KAG7443349.1"/>
    </source>
</evidence>
<comment type="caution">
    <text evidence="1">The sequence shown here is derived from an EMBL/GenBank/DDBJ whole genome shotgun (WGS) entry which is preliminary data.</text>
</comment>
<protein>
    <submittedName>
        <fullName evidence="1">Uncharacterized protein</fullName>
    </submittedName>
</protein>
<name>A0A9P7VMB9_9AGAR</name>
<dbReference type="AlphaFoldDB" id="A0A9P7VMB9"/>
<dbReference type="EMBL" id="MU250545">
    <property type="protein sequence ID" value="KAG7443349.1"/>
    <property type="molecule type" value="Genomic_DNA"/>
</dbReference>